<sequence>MKEIKLIKTHIHAGVTYSPGDKLQVSDADAAFLIQQQVGLVIGCSEFQSSVETKNATAIPLENTASEDSVMPSDNHIQFEDKGEN</sequence>
<evidence type="ECO:0000313" key="4">
    <source>
        <dbReference type="Proteomes" id="UP000275510"/>
    </source>
</evidence>
<evidence type="ECO:0000259" key="2">
    <source>
        <dbReference type="Pfam" id="PF23843"/>
    </source>
</evidence>
<dbReference type="Pfam" id="PF23843">
    <property type="entry name" value="DUF7210"/>
    <property type="match status" value="1"/>
</dbReference>
<accession>A0A448TZA4</accession>
<protein>
    <recommendedName>
        <fullName evidence="2">DUF7210 domain-containing protein</fullName>
    </recommendedName>
</protein>
<evidence type="ECO:0000313" key="3">
    <source>
        <dbReference type="EMBL" id="VEJ17004.1"/>
    </source>
</evidence>
<reference evidence="3 4" key="1">
    <citation type="submission" date="2018-12" db="EMBL/GenBank/DDBJ databases">
        <authorList>
            <consortium name="Pathogen Informatics"/>
        </authorList>
    </citation>
    <scope>NUCLEOTIDE SEQUENCE [LARGE SCALE GENOMIC DNA]</scope>
    <source>
        <strain evidence="3 4">NCTC10976</strain>
    </source>
</reference>
<dbReference type="RefSeq" id="WP_005597522.1">
    <property type="nucleotide sequence ID" value="NZ_CBDBSX010000023.1"/>
</dbReference>
<organism evidence="3 4">
    <name type="scientific">Actinobacillus pleuropneumoniae</name>
    <name type="common">Haemophilus pleuropneumoniae</name>
    <dbReference type="NCBI Taxonomy" id="715"/>
    <lineage>
        <taxon>Bacteria</taxon>
        <taxon>Pseudomonadati</taxon>
        <taxon>Pseudomonadota</taxon>
        <taxon>Gammaproteobacteria</taxon>
        <taxon>Pasteurellales</taxon>
        <taxon>Pasteurellaceae</taxon>
        <taxon>Actinobacillus</taxon>
    </lineage>
</organism>
<dbReference type="InterPro" id="IPR055634">
    <property type="entry name" value="DUF7210"/>
</dbReference>
<feature type="domain" description="DUF7210" evidence="2">
    <location>
        <begin position="3"/>
        <end position="38"/>
    </location>
</feature>
<feature type="region of interest" description="Disordered" evidence="1">
    <location>
        <begin position="62"/>
        <end position="85"/>
    </location>
</feature>
<gene>
    <name evidence="3" type="ORF">NCTC10976_01109</name>
</gene>
<dbReference type="GeneID" id="48599129"/>
<dbReference type="EMBL" id="LR134515">
    <property type="protein sequence ID" value="VEJ17004.1"/>
    <property type="molecule type" value="Genomic_DNA"/>
</dbReference>
<dbReference type="Proteomes" id="UP000275510">
    <property type="component" value="Chromosome"/>
</dbReference>
<evidence type="ECO:0000256" key="1">
    <source>
        <dbReference type="SAM" id="MobiDB-lite"/>
    </source>
</evidence>
<proteinExistence type="predicted"/>
<dbReference type="AlphaFoldDB" id="A0A448TZA4"/>
<name>A0A448TZA4_ACTPL</name>